<dbReference type="FunFam" id="2.30.38.10:FF:000001">
    <property type="entry name" value="Non-ribosomal peptide synthetase PvdI"/>
    <property type="match status" value="1"/>
</dbReference>
<name>W0N2B4_PSESX</name>
<dbReference type="InterPro" id="IPR000873">
    <property type="entry name" value="AMP-dep_synth/lig_dom"/>
</dbReference>
<dbReference type="Gene3D" id="3.40.50.980">
    <property type="match status" value="2"/>
</dbReference>
<gene>
    <name evidence="6" type="ORF">N018_14100</name>
</gene>
<evidence type="ECO:0000256" key="2">
    <source>
        <dbReference type="ARBA" id="ARBA00022553"/>
    </source>
</evidence>
<dbReference type="PANTHER" id="PTHR45527:SF1">
    <property type="entry name" value="FATTY ACID SYNTHASE"/>
    <property type="match status" value="1"/>
</dbReference>
<dbReference type="CDD" id="cd05930">
    <property type="entry name" value="A_NRPS"/>
    <property type="match status" value="1"/>
</dbReference>
<reference evidence="6 7" key="1">
    <citation type="submission" date="2013-12" db="EMBL/GenBank/DDBJ databases">
        <title>Interactions Between Genome Architecture and Virulence Genes in Pseudomonas syringae, strain CC1557 as a model.</title>
        <authorList>
            <person name="Baltrus D."/>
            <person name="Hockett K."/>
            <person name="Karlsrud E."/>
            <person name="Dougherty K."/>
            <person name="Nishimura M."/>
        </authorList>
    </citation>
    <scope>NUCLEOTIDE SEQUENCE [LARGE SCALE GENOMIC DNA]</scope>
    <source>
        <strain evidence="6 7">CC1557</strain>
    </source>
</reference>
<dbReference type="SUPFAM" id="SSF52777">
    <property type="entry name" value="CoA-dependent acyltransferases"/>
    <property type="match status" value="1"/>
</dbReference>
<proteinExistence type="predicted"/>
<dbReference type="GO" id="GO:0005829">
    <property type="term" value="C:cytosol"/>
    <property type="evidence" value="ECO:0007669"/>
    <property type="project" value="TreeGrafter"/>
</dbReference>
<dbReference type="GO" id="GO:0009366">
    <property type="term" value="C:enterobactin synthetase complex"/>
    <property type="evidence" value="ECO:0007669"/>
    <property type="project" value="TreeGrafter"/>
</dbReference>
<dbReference type="HOGENOM" id="CLU_000022_2_4_6"/>
<dbReference type="PANTHER" id="PTHR45527">
    <property type="entry name" value="NONRIBOSOMAL PEPTIDE SYNTHETASE"/>
    <property type="match status" value="1"/>
</dbReference>
<protein>
    <recommendedName>
        <fullName evidence="8">Amino acid adenylation</fullName>
    </recommendedName>
</protein>
<dbReference type="InterPro" id="IPR025110">
    <property type="entry name" value="AMP-bd_C"/>
</dbReference>
<dbReference type="CDD" id="cd19531">
    <property type="entry name" value="LCL_NRPS-like"/>
    <property type="match status" value="1"/>
</dbReference>
<dbReference type="EMBL" id="CP007014">
    <property type="protein sequence ID" value="AHG43630.1"/>
    <property type="molecule type" value="Genomic_DNA"/>
</dbReference>
<evidence type="ECO:0000259" key="5">
    <source>
        <dbReference type="Pfam" id="PF13193"/>
    </source>
</evidence>
<dbReference type="Pfam" id="PF00501">
    <property type="entry name" value="AMP-binding"/>
    <property type="match status" value="1"/>
</dbReference>
<dbReference type="PROSITE" id="PS00455">
    <property type="entry name" value="AMP_BINDING"/>
    <property type="match status" value="1"/>
</dbReference>
<feature type="domain" description="AMP-dependent synthetase/ligase" evidence="3">
    <location>
        <begin position="260"/>
        <end position="618"/>
    </location>
</feature>
<dbReference type="eggNOG" id="COG1020">
    <property type="taxonomic scope" value="Bacteria"/>
</dbReference>
<dbReference type="InterPro" id="IPR001242">
    <property type="entry name" value="Condensation_dom"/>
</dbReference>
<dbReference type="GO" id="GO:0031177">
    <property type="term" value="F:phosphopantetheine binding"/>
    <property type="evidence" value="ECO:0007669"/>
    <property type="project" value="TreeGrafter"/>
</dbReference>
<evidence type="ECO:0000259" key="3">
    <source>
        <dbReference type="Pfam" id="PF00501"/>
    </source>
</evidence>
<dbReference type="InterPro" id="IPR010071">
    <property type="entry name" value="AA_adenyl_dom"/>
</dbReference>
<dbReference type="NCBIfam" id="TIGR01733">
    <property type="entry name" value="AA-adenyl-dom"/>
    <property type="match status" value="1"/>
</dbReference>
<evidence type="ECO:0008006" key="8">
    <source>
        <dbReference type="Google" id="ProtNLM"/>
    </source>
</evidence>
<dbReference type="InterPro" id="IPR023213">
    <property type="entry name" value="CAT-like_dom_sf"/>
</dbReference>
<evidence type="ECO:0000313" key="6">
    <source>
        <dbReference type="EMBL" id="AHG43630.1"/>
    </source>
</evidence>
<dbReference type="FunFam" id="3.40.50.12780:FF:000012">
    <property type="entry name" value="Non-ribosomal peptide synthetase"/>
    <property type="match status" value="1"/>
</dbReference>
<dbReference type="Gene3D" id="3.30.559.30">
    <property type="entry name" value="Nonribosomal peptide synthetase, condensation domain"/>
    <property type="match status" value="1"/>
</dbReference>
<dbReference type="STRING" id="1357279.N018_14100"/>
<dbReference type="Gene3D" id="2.30.38.10">
    <property type="entry name" value="Luciferase, Domain 3"/>
    <property type="match status" value="1"/>
</dbReference>
<sequence length="771" mass="84462">MLPTDRVRPAQQDYAGAALPIAFDEQLTLGLKALSKRHGTTLYMTVISAWAALLGRLAGQDDVVIGSPVANRTRTEIEGLVGLFVNTLAIRVDISDTPTAETLLARVKQQTLEAQAHQDLPFEQVVEVVKPVRSLAHSPVFQAMLTWQDTNDMNFVLGDLQLESLSPSNTLAKFDLSLDIGEAQGRLLGTLEYATALFDESTMARYLGYFQRLLTAMVADDQQVLEQVPLLDAVEREHLLLTLNATDVPYPQHSTIHQLFEEKVQAQPDAIAVAFQAQHLSYADLNRQANRLAHHLIGLGIGPDDRVAICVERGVEMMVGLLGVLKAGGAYVPLDPAYPAERLAYMIQDSTPSAVLTQRALQDRLPALAVPLVLLDDDQRDTFTERNDNPVLANLGVRNLAYVIYTSGSTGNPKGVMIEHRGLVNYSVDAARLFGLSQSDTVLQQNTLNFDLSVEEIFPALLVGATLAPSREIFGSEGTENHGIYPTVLHLTAAHWHTLVAEWHNQPQAAEQRLAEVRLINVTGDAVSAQKLKLWDEVRPAHTRLINTYGPTEATVSCTAAYVSHDAVTGSEGSGNATIGKPMANTRIYLLDAHQQPVPYGVAGEIFIGGAGVARGYLNLEEVNAERFLADPFSNSVDARMYKTGDLARYMADGRIEYLGRNDFQVKVRGFRIELGEIEARLGSCKGVKEAVVIAREDNPGEKRLVAYVIAQPQASLDVARLRAELAPQLAEYMLPSAFVILDALLGCLRVPNWSWHAPVAIRSRTTWLRL</sequence>
<dbReference type="GO" id="GO:0043041">
    <property type="term" value="P:amino acid activation for nonribosomal peptide biosynthetic process"/>
    <property type="evidence" value="ECO:0007669"/>
    <property type="project" value="TreeGrafter"/>
</dbReference>
<organism evidence="6 7">
    <name type="scientific">Pseudomonas syringae CC1557</name>
    <dbReference type="NCBI Taxonomy" id="1357279"/>
    <lineage>
        <taxon>Bacteria</taxon>
        <taxon>Pseudomonadati</taxon>
        <taxon>Pseudomonadota</taxon>
        <taxon>Gammaproteobacteria</taxon>
        <taxon>Pseudomonadales</taxon>
        <taxon>Pseudomonadaceae</taxon>
        <taxon>Pseudomonas</taxon>
        <taxon>Pseudomonas syringae</taxon>
    </lineage>
</organism>
<dbReference type="FunFam" id="3.40.50.980:FF:000001">
    <property type="entry name" value="Non-ribosomal peptide synthetase"/>
    <property type="match status" value="1"/>
</dbReference>
<feature type="domain" description="Condensation" evidence="4">
    <location>
        <begin position="2"/>
        <end position="240"/>
    </location>
</feature>
<evidence type="ECO:0000259" key="4">
    <source>
        <dbReference type="Pfam" id="PF00668"/>
    </source>
</evidence>
<dbReference type="AlphaFoldDB" id="W0N2B4"/>
<dbReference type="Pfam" id="PF13193">
    <property type="entry name" value="AMP-binding_C"/>
    <property type="match status" value="1"/>
</dbReference>
<accession>W0N2B4</accession>
<dbReference type="InterPro" id="IPR020845">
    <property type="entry name" value="AMP-binding_CS"/>
</dbReference>
<dbReference type="Proteomes" id="UP000019089">
    <property type="component" value="Chromosome"/>
</dbReference>
<dbReference type="KEGG" id="psyr:N018_14100"/>
<feature type="domain" description="AMP-binding enzyme C-terminal" evidence="5">
    <location>
        <begin position="677"/>
        <end position="745"/>
    </location>
</feature>
<dbReference type="Gene3D" id="3.30.300.30">
    <property type="match status" value="1"/>
</dbReference>
<dbReference type="Gene3D" id="3.30.559.10">
    <property type="entry name" value="Chloramphenicol acetyltransferase-like domain"/>
    <property type="match status" value="1"/>
</dbReference>
<dbReference type="SUPFAM" id="SSF56801">
    <property type="entry name" value="Acetyl-CoA synthetase-like"/>
    <property type="match status" value="1"/>
</dbReference>
<keyword evidence="2" id="KW-0597">Phosphoprotein</keyword>
<keyword evidence="1" id="KW-0596">Phosphopantetheine</keyword>
<dbReference type="Pfam" id="PF00668">
    <property type="entry name" value="Condensation"/>
    <property type="match status" value="1"/>
</dbReference>
<dbReference type="GO" id="GO:0047527">
    <property type="term" value="F:2,3-dihydroxybenzoate-serine ligase activity"/>
    <property type="evidence" value="ECO:0007669"/>
    <property type="project" value="TreeGrafter"/>
</dbReference>
<evidence type="ECO:0000256" key="1">
    <source>
        <dbReference type="ARBA" id="ARBA00022450"/>
    </source>
</evidence>
<dbReference type="InterPro" id="IPR045851">
    <property type="entry name" value="AMP-bd_C_sf"/>
</dbReference>
<dbReference type="GO" id="GO:0009239">
    <property type="term" value="P:enterobactin biosynthetic process"/>
    <property type="evidence" value="ECO:0007669"/>
    <property type="project" value="TreeGrafter"/>
</dbReference>
<evidence type="ECO:0000313" key="7">
    <source>
        <dbReference type="Proteomes" id="UP000019089"/>
    </source>
</evidence>